<dbReference type="PANTHER" id="PTHR35790">
    <property type="entry name" value="HTH-TYPE TRANSCRIPTIONAL REGULATOR PCHR"/>
    <property type="match status" value="1"/>
</dbReference>
<dbReference type="InterPro" id="IPR052067">
    <property type="entry name" value="Metal_resp_HTH_trans_reg"/>
</dbReference>
<evidence type="ECO:0000313" key="6">
    <source>
        <dbReference type="Proteomes" id="UP000781958"/>
    </source>
</evidence>
<proteinExistence type="predicted"/>
<dbReference type="PANTHER" id="PTHR35790:SF4">
    <property type="entry name" value="HTH-TYPE TRANSCRIPTIONAL REGULATOR PCHR"/>
    <property type="match status" value="1"/>
</dbReference>
<dbReference type="RefSeq" id="WP_209770252.1">
    <property type="nucleotide sequence ID" value="NZ_JAGINP010000023.1"/>
</dbReference>
<dbReference type="PROSITE" id="PS50995">
    <property type="entry name" value="HTH_MARR_2"/>
    <property type="match status" value="1"/>
</dbReference>
<reference evidence="5 6" key="1">
    <citation type="submission" date="2021-03" db="EMBL/GenBank/DDBJ databases">
        <title>Genomic Encyclopedia of Type Strains, Phase III (KMG-III): the genomes of soil and plant-associated and newly described type strains.</title>
        <authorList>
            <person name="Whitman W."/>
        </authorList>
    </citation>
    <scope>NUCLEOTIDE SEQUENCE [LARGE SCALE GENOMIC DNA]</scope>
    <source>
        <strain evidence="5 6">IMMIB AFH-6</strain>
    </source>
</reference>
<dbReference type="InterPro" id="IPR000835">
    <property type="entry name" value="HTH_MarR-typ"/>
</dbReference>
<keyword evidence="2 5" id="KW-0238">DNA-binding</keyword>
<evidence type="ECO:0000256" key="3">
    <source>
        <dbReference type="ARBA" id="ARBA00023163"/>
    </source>
</evidence>
<keyword evidence="3" id="KW-0804">Transcription</keyword>
<evidence type="ECO:0000256" key="1">
    <source>
        <dbReference type="ARBA" id="ARBA00023015"/>
    </source>
</evidence>
<evidence type="ECO:0000313" key="5">
    <source>
        <dbReference type="EMBL" id="MBP2295686.1"/>
    </source>
</evidence>
<evidence type="ECO:0000259" key="4">
    <source>
        <dbReference type="PROSITE" id="PS50995"/>
    </source>
</evidence>
<sequence>MASPRRKRSDTEPSSTGTAKLHLTRFLPYRVSVLSNVVSHTVAKLYDKRFGITIPEWRIIAVLGSGETLSAGEIAQRTAMDKVQVSRAISRMLDSALILRESGDTDRRKALLTLTPKALEIYAEIVPLALAYEAQLTSALTEEEATQLDRLLIKLQAQADQLAATPNTP</sequence>
<dbReference type="EMBL" id="JAGINP010000023">
    <property type="protein sequence ID" value="MBP2295686.1"/>
    <property type="molecule type" value="Genomic_DNA"/>
</dbReference>
<dbReference type="InterPro" id="IPR036388">
    <property type="entry name" value="WH-like_DNA-bd_sf"/>
</dbReference>
<protein>
    <submittedName>
        <fullName evidence="5">DNA-binding MarR family transcriptional regulator</fullName>
    </submittedName>
</protein>
<dbReference type="Proteomes" id="UP000781958">
    <property type="component" value="Unassembled WGS sequence"/>
</dbReference>
<dbReference type="SUPFAM" id="SSF46785">
    <property type="entry name" value="Winged helix' DNA-binding domain"/>
    <property type="match status" value="1"/>
</dbReference>
<name>A0ABS4SSZ3_9PROT</name>
<evidence type="ECO:0000256" key="2">
    <source>
        <dbReference type="ARBA" id="ARBA00023125"/>
    </source>
</evidence>
<organism evidence="5 6">
    <name type="scientific">Azospirillum rugosum</name>
    <dbReference type="NCBI Taxonomy" id="416170"/>
    <lineage>
        <taxon>Bacteria</taxon>
        <taxon>Pseudomonadati</taxon>
        <taxon>Pseudomonadota</taxon>
        <taxon>Alphaproteobacteria</taxon>
        <taxon>Rhodospirillales</taxon>
        <taxon>Azospirillaceae</taxon>
        <taxon>Azospirillum</taxon>
    </lineage>
</organism>
<comment type="caution">
    <text evidence="5">The sequence shown here is derived from an EMBL/GenBank/DDBJ whole genome shotgun (WGS) entry which is preliminary data.</text>
</comment>
<dbReference type="SMART" id="SM00347">
    <property type="entry name" value="HTH_MARR"/>
    <property type="match status" value="1"/>
</dbReference>
<gene>
    <name evidence="5" type="ORF">J2851_005497</name>
</gene>
<keyword evidence="6" id="KW-1185">Reference proteome</keyword>
<dbReference type="PRINTS" id="PR00598">
    <property type="entry name" value="HTHMARR"/>
</dbReference>
<keyword evidence="1" id="KW-0805">Transcription regulation</keyword>
<dbReference type="Gene3D" id="1.10.10.10">
    <property type="entry name" value="Winged helix-like DNA-binding domain superfamily/Winged helix DNA-binding domain"/>
    <property type="match status" value="1"/>
</dbReference>
<dbReference type="InterPro" id="IPR036390">
    <property type="entry name" value="WH_DNA-bd_sf"/>
</dbReference>
<dbReference type="Pfam" id="PF12802">
    <property type="entry name" value="MarR_2"/>
    <property type="match status" value="1"/>
</dbReference>
<accession>A0ABS4SSZ3</accession>
<dbReference type="GO" id="GO:0003677">
    <property type="term" value="F:DNA binding"/>
    <property type="evidence" value="ECO:0007669"/>
    <property type="project" value="UniProtKB-KW"/>
</dbReference>
<feature type="domain" description="HTH marR-type" evidence="4">
    <location>
        <begin position="20"/>
        <end position="157"/>
    </location>
</feature>